<accession>A0A4R3MZ87</accession>
<feature type="transmembrane region" description="Helical" evidence="1">
    <location>
        <begin position="6"/>
        <end position="24"/>
    </location>
</feature>
<name>A0A4R3MZ87_9BACI</name>
<keyword evidence="1" id="KW-0472">Membrane</keyword>
<evidence type="ECO:0000313" key="3">
    <source>
        <dbReference type="Proteomes" id="UP000294650"/>
    </source>
</evidence>
<comment type="caution">
    <text evidence="2">The sequence shown here is derived from an EMBL/GenBank/DDBJ whole genome shotgun (WGS) entry which is preliminary data.</text>
</comment>
<protein>
    <submittedName>
        <fullName evidence="2">Uncharacterized protein</fullName>
    </submittedName>
</protein>
<evidence type="ECO:0000256" key="1">
    <source>
        <dbReference type="SAM" id="Phobius"/>
    </source>
</evidence>
<evidence type="ECO:0000313" key="2">
    <source>
        <dbReference type="EMBL" id="TCT20926.1"/>
    </source>
</evidence>
<reference evidence="2 3" key="1">
    <citation type="submission" date="2019-03" db="EMBL/GenBank/DDBJ databases">
        <title>Genomic Encyclopedia of Type Strains, Phase IV (KMG-IV): sequencing the most valuable type-strain genomes for metagenomic binning, comparative biology and taxonomic classification.</title>
        <authorList>
            <person name="Goeker M."/>
        </authorList>
    </citation>
    <scope>NUCLEOTIDE SEQUENCE [LARGE SCALE GENOMIC DNA]</scope>
    <source>
        <strain evidence="2 3">DSM 25894</strain>
    </source>
</reference>
<organism evidence="2 3">
    <name type="scientific">Melghiribacillus thermohalophilus</name>
    <dbReference type="NCBI Taxonomy" id="1324956"/>
    <lineage>
        <taxon>Bacteria</taxon>
        <taxon>Bacillati</taxon>
        <taxon>Bacillota</taxon>
        <taxon>Bacilli</taxon>
        <taxon>Bacillales</taxon>
        <taxon>Bacillaceae</taxon>
        <taxon>Melghiribacillus</taxon>
    </lineage>
</organism>
<keyword evidence="1" id="KW-0812">Transmembrane</keyword>
<dbReference type="AlphaFoldDB" id="A0A4R3MZ87"/>
<gene>
    <name evidence="2" type="ORF">EDD68_11254</name>
</gene>
<dbReference type="RefSeq" id="WP_132371993.1">
    <property type="nucleotide sequence ID" value="NZ_SMAN01000012.1"/>
</dbReference>
<dbReference type="EMBL" id="SMAN01000012">
    <property type="protein sequence ID" value="TCT20926.1"/>
    <property type="molecule type" value="Genomic_DNA"/>
</dbReference>
<proteinExistence type="predicted"/>
<dbReference type="Proteomes" id="UP000294650">
    <property type="component" value="Unassembled WGS sequence"/>
</dbReference>
<keyword evidence="1" id="KW-1133">Transmembrane helix</keyword>
<keyword evidence="3" id="KW-1185">Reference proteome</keyword>
<sequence length="64" mass="7573">MSTLLNVMLALIPFILLYTFFAMMKLHDIKRRVSPDQEVHSIKPIEQRKLLLYHQKCFGQGPWS</sequence>